<evidence type="ECO:0000313" key="1">
    <source>
        <dbReference type="EMBL" id="KKN83585.1"/>
    </source>
</evidence>
<proteinExistence type="predicted"/>
<organism evidence="1">
    <name type="scientific">marine sediment metagenome</name>
    <dbReference type="NCBI Taxonomy" id="412755"/>
    <lineage>
        <taxon>unclassified sequences</taxon>
        <taxon>metagenomes</taxon>
        <taxon>ecological metagenomes</taxon>
    </lineage>
</organism>
<name>A0A0F9TR96_9ZZZZ</name>
<dbReference type="EMBL" id="LAZR01000183">
    <property type="protein sequence ID" value="KKN83585.1"/>
    <property type="molecule type" value="Genomic_DNA"/>
</dbReference>
<accession>A0A0F9TR96</accession>
<dbReference type="AlphaFoldDB" id="A0A0F9TR96"/>
<protein>
    <submittedName>
        <fullName evidence="1">Uncharacterized protein</fullName>
    </submittedName>
</protein>
<reference evidence="1" key="1">
    <citation type="journal article" date="2015" name="Nature">
        <title>Complex archaea that bridge the gap between prokaryotes and eukaryotes.</title>
        <authorList>
            <person name="Spang A."/>
            <person name="Saw J.H."/>
            <person name="Jorgensen S.L."/>
            <person name="Zaremba-Niedzwiedzka K."/>
            <person name="Martijn J."/>
            <person name="Lind A.E."/>
            <person name="van Eijk R."/>
            <person name="Schleper C."/>
            <person name="Guy L."/>
            <person name="Ettema T.J."/>
        </authorList>
    </citation>
    <scope>NUCLEOTIDE SEQUENCE</scope>
</reference>
<comment type="caution">
    <text evidence="1">The sequence shown here is derived from an EMBL/GenBank/DDBJ whole genome shotgun (WGS) entry which is preliminary data.</text>
</comment>
<gene>
    <name evidence="1" type="ORF">LCGC14_0298250</name>
</gene>
<sequence length="130" mass="15105">MSTGMFQPCIHCGKRTFEITTLNGEGPLCRACQEDYHEAYMQRMRNHREGRMSKRPICICCGQETDKHHSGLGFSYKTHWVNGKGPYCESCSEHIACVRAPKRTVEDELQHFLTYVREYFRNDYAKDSDG</sequence>